<keyword evidence="3 6" id="KW-1133">Transmembrane helix</keyword>
<evidence type="ECO:0000259" key="7">
    <source>
        <dbReference type="Pfam" id="PF00520"/>
    </source>
</evidence>
<accession>A0ABN9SH65</accession>
<keyword evidence="9" id="KW-1185">Reference proteome</keyword>
<keyword evidence="2 6" id="KW-0812">Transmembrane</keyword>
<protein>
    <recommendedName>
        <fullName evidence="7">Ion transport domain-containing protein</fullName>
    </recommendedName>
</protein>
<dbReference type="EMBL" id="CAUYUJ010010913">
    <property type="protein sequence ID" value="CAK0830508.1"/>
    <property type="molecule type" value="Genomic_DNA"/>
</dbReference>
<evidence type="ECO:0000256" key="1">
    <source>
        <dbReference type="ARBA" id="ARBA00004141"/>
    </source>
</evidence>
<feature type="transmembrane region" description="Helical" evidence="6">
    <location>
        <begin position="317"/>
        <end position="341"/>
    </location>
</feature>
<feature type="region of interest" description="Disordered" evidence="5">
    <location>
        <begin position="75"/>
        <end position="188"/>
    </location>
</feature>
<sequence>MDPLVFRLRLLELATEYERLHAAGRESPPAVIQEPPKTALRQISSGSDVLARAAPGRERPARVLVLDPTFASEATCASDDADQAAPGEPPEPDRAAGRAGRRLSLEERLSDDSAQQLGRAAPHQKRRLSLEERPSDDSSQPAGRAGPHQQRRTGSIESDTSTARAAANPYGSEISAGSAGEALTRRQKRTVTWESLGYKSSGRGSGRHSSVIEGSAETDATLATMATARGRAQFDMAVKKSLSDMGVKMSLSRVSSGDLSGENSRQTVDGRPLAWFVQSCGFSVAFAMLIVMSAMLIGIETQLLSSLSYQRAASEQVLTALSVANYVLTFLFTLEMAARLYVFRSDFFVRERVWNCFDLVILVLALVEVSLELGHLAPSRRGIWGSSGRPGCLQLAASGASMGASTGELKPLRMLVHSILFAGRSVFWALTLLFMIIFSFGVILTQAATEHTEGGLRVDDEDLVSYFGDLNRSMIHLWMAVSGDLDLTIDAQLMEKQMYIDRLKMLFQEMSDDPDAAGDELTAAQLHFQLAKPKEFVEGCLRLRGSATRVDVASLKWEIRGAKRGAEKSAEFTARKLEEVAEGLGDLRASLGLPR</sequence>
<feature type="compositionally biased region" description="Polar residues" evidence="5">
    <location>
        <begin position="152"/>
        <end position="163"/>
    </location>
</feature>
<evidence type="ECO:0000313" key="9">
    <source>
        <dbReference type="Proteomes" id="UP001189429"/>
    </source>
</evidence>
<feature type="transmembrane region" description="Helical" evidence="6">
    <location>
        <begin position="273"/>
        <end position="297"/>
    </location>
</feature>
<evidence type="ECO:0000313" key="8">
    <source>
        <dbReference type="EMBL" id="CAK0830508.1"/>
    </source>
</evidence>
<dbReference type="Proteomes" id="UP001189429">
    <property type="component" value="Unassembled WGS sequence"/>
</dbReference>
<dbReference type="InterPro" id="IPR027359">
    <property type="entry name" value="Volt_channel_dom_sf"/>
</dbReference>
<comment type="caution">
    <text evidence="8">The sequence shown here is derived from an EMBL/GenBank/DDBJ whole genome shotgun (WGS) entry which is preliminary data.</text>
</comment>
<dbReference type="Pfam" id="PF00520">
    <property type="entry name" value="Ion_trans"/>
    <property type="match status" value="1"/>
</dbReference>
<comment type="subcellular location">
    <subcellularLocation>
        <location evidence="1">Membrane</location>
        <topology evidence="1">Multi-pass membrane protein</topology>
    </subcellularLocation>
</comment>
<dbReference type="SUPFAM" id="SSF81324">
    <property type="entry name" value="Voltage-gated potassium channels"/>
    <property type="match status" value="1"/>
</dbReference>
<gene>
    <name evidence="8" type="ORF">PCOR1329_LOCUS29141</name>
</gene>
<feature type="region of interest" description="Disordered" evidence="5">
    <location>
        <begin position="194"/>
        <end position="213"/>
    </location>
</feature>
<feature type="region of interest" description="Disordered" evidence="5">
    <location>
        <begin position="23"/>
        <end position="44"/>
    </location>
</feature>
<evidence type="ECO:0000256" key="3">
    <source>
        <dbReference type="ARBA" id="ARBA00022989"/>
    </source>
</evidence>
<dbReference type="Gene3D" id="1.20.120.350">
    <property type="entry name" value="Voltage-gated potassium channels. Chain C"/>
    <property type="match status" value="1"/>
</dbReference>
<reference evidence="8" key="1">
    <citation type="submission" date="2023-10" db="EMBL/GenBank/DDBJ databases">
        <authorList>
            <person name="Chen Y."/>
            <person name="Shah S."/>
            <person name="Dougan E. K."/>
            <person name="Thang M."/>
            <person name="Chan C."/>
        </authorList>
    </citation>
    <scope>NUCLEOTIDE SEQUENCE [LARGE SCALE GENOMIC DNA]</scope>
</reference>
<evidence type="ECO:0000256" key="6">
    <source>
        <dbReference type="SAM" id="Phobius"/>
    </source>
</evidence>
<name>A0ABN9SH65_9DINO</name>
<feature type="transmembrane region" description="Helical" evidence="6">
    <location>
        <begin position="419"/>
        <end position="444"/>
    </location>
</feature>
<feature type="domain" description="Ion transport" evidence="7">
    <location>
        <begin position="282"/>
        <end position="448"/>
    </location>
</feature>
<proteinExistence type="predicted"/>
<organism evidence="8 9">
    <name type="scientific">Prorocentrum cordatum</name>
    <dbReference type="NCBI Taxonomy" id="2364126"/>
    <lineage>
        <taxon>Eukaryota</taxon>
        <taxon>Sar</taxon>
        <taxon>Alveolata</taxon>
        <taxon>Dinophyceae</taxon>
        <taxon>Prorocentrales</taxon>
        <taxon>Prorocentraceae</taxon>
        <taxon>Prorocentrum</taxon>
    </lineage>
</organism>
<evidence type="ECO:0000256" key="5">
    <source>
        <dbReference type="SAM" id="MobiDB-lite"/>
    </source>
</evidence>
<evidence type="ECO:0000256" key="2">
    <source>
        <dbReference type="ARBA" id="ARBA00022692"/>
    </source>
</evidence>
<keyword evidence="4 6" id="KW-0472">Membrane</keyword>
<dbReference type="InterPro" id="IPR005821">
    <property type="entry name" value="Ion_trans_dom"/>
</dbReference>
<evidence type="ECO:0000256" key="4">
    <source>
        <dbReference type="ARBA" id="ARBA00023136"/>
    </source>
</evidence>